<keyword evidence="3" id="KW-1185">Reference proteome</keyword>
<accession>A0AAD6ZNT2</accession>
<comment type="caution">
    <text evidence="2">The sequence shown here is derived from an EMBL/GenBank/DDBJ whole genome shotgun (WGS) entry which is preliminary data.</text>
</comment>
<sequence length="100" mass="11279">MEQFNGAHSFYDPEFCSPTFRRLNGPHAATELVPHGAGNEIEQQPARRMKKKDLSPSIPQRKNPRRKPAGSVTKPVQVTKSKKKCRYPGYVEIDSDGNEL</sequence>
<evidence type="ECO:0000256" key="1">
    <source>
        <dbReference type="SAM" id="MobiDB-lite"/>
    </source>
</evidence>
<dbReference type="EMBL" id="JARIHO010000035">
    <property type="protein sequence ID" value="KAJ7331438.1"/>
    <property type="molecule type" value="Genomic_DNA"/>
</dbReference>
<proteinExistence type="predicted"/>
<evidence type="ECO:0000313" key="2">
    <source>
        <dbReference type="EMBL" id="KAJ7331438.1"/>
    </source>
</evidence>
<evidence type="ECO:0000313" key="3">
    <source>
        <dbReference type="Proteomes" id="UP001218218"/>
    </source>
</evidence>
<organism evidence="2 3">
    <name type="scientific">Mycena albidolilacea</name>
    <dbReference type="NCBI Taxonomy" id="1033008"/>
    <lineage>
        <taxon>Eukaryota</taxon>
        <taxon>Fungi</taxon>
        <taxon>Dikarya</taxon>
        <taxon>Basidiomycota</taxon>
        <taxon>Agaricomycotina</taxon>
        <taxon>Agaricomycetes</taxon>
        <taxon>Agaricomycetidae</taxon>
        <taxon>Agaricales</taxon>
        <taxon>Marasmiineae</taxon>
        <taxon>Mycenaceae</taxon>
        <taxon>Mycena</taxon>
    </lineage>
</organism>
<dbReference type="AlphaFoldDB" id="A0AAD6ZNT2"/>
<feature type="region of interest" description="Disordered" evidence="1">
    <location>
        <begin position="27"/>
        <end position="83"/>
    </location>
</feature>
<protein>
    <submittedName>
        <fullName evidence="2">Uncharacterized protein</fullName>
    </submittedName>
</protein>
<name>A0AAD6ZNT2_9AGAR</name>
<dbReference type="Proteomes" id="UP001218218">
    <property type="component" value="Unassembled WGS sequence"/>
</dbReference>
<reference evidence="2" key="1">
    <citation type="submission" date="2023-03" db="EMBL/GenBank/DDBJ databases">
        <title>Massive genome expansion in bonnet fungi (Mycena s.s.) driven by repeated elements and novel gene families across ecological guilds.</title>
        <authorList>
            <consortium name="Lawrence Berkeley National Laboratory"/>
            <person name="Harder C.B."/>
            <person name="Miyauchi S."/>
            <person name="Viragh M."/>
            <person name="Kuo A."/>
            <person name="Thoen E."/>
            <person name="Andreopoulos B."/>
            <person name="Lu D."/>
            <person name="Skrede I."/>
            <person name="Drula E."/>
            <person name="Henrissat B."/>
            <person name="Morin E."/>
            <person name="Kohler A."/>
            <person name="Barry K."/>
            <person name="LaButti K."/>
            <person name="Morin E."/>
            <person name="Salamov A."/>
            <person name="Lipzen A."/>
            <person name="Mereny Z."/>
            <person name="Hegedus B."/>
            <person name="Baldrian P."/>
            <person name="Stursova M."/>
            <person name="Weitz H."/>
            <person name="Taylor A."/>
            <person name="Grigoriev I.V."/>
            <person name="Nagy L.G."/>
            <person name="Martin F."/>
            <person name="Kauserud H."/>
        </authorList>
    </citation>
    <scope>NUCLEOTIDE SEQUENCE</scope>
    <source>
        <strain evidence="2">CBHHK002</strain>
    </source>
</reference>
<gene>
    <name evidence="2" type="ORF">DFH08DRAFT_814744</name>
</gene>